<dbReference type="GeneID" id="70177761"/>
<dbReference type="Proteomes" id="UP000756346">
    <property type="component" value="Unassembled WGS sequence"/>
</dbReference>
<feature type="compositionally biased region" description="Low complexity" evidence="1">
    <location>
        <begin position="195"/>
        <end position="205"/>
    </location>
</feature>
<sequence length="284" mass="30392">MNCITNHGRRCSINTAGHNYHPPGPNSHDYTCTCCGCAVPNRPVCHGPHRSCGDMASCGCGGTRDMYRCGGRHDGNPCTSQWNNGGATCIVAVNASPPPRGENVQDHITERHQQVHHSYHHHGNNAIDVDAARYYNSAYHAQHLCHNCGCRYNVSASGIVPLLPPFLPPAPLEPRYFHSYATSLPPRLSSRHRTTTTTTTTTTDTEPVPVLPTTMTFPAPPNMQHTCCPACGVPNYHPGETGGGCVRGGGGGGGRACGFGGYRHIAVPRNTARIVEIEHTSPDA</sequence>
<gene>
    <name evidence="2" type="ORF">B0I36DRAFT_132003</name>
</gene>
<evidence type="ECO:0000313" key="2">
    <source>
        <dbReference type="EMBL" id="KAH7029381.1"/>
    </source>
</evidence>
<evidence type="ECO:0000313" key="3">
    <source>
        <dbReference type="Proteomes" id="UP000756346"/>
    </source>
</evidence>
<accession>A0A9P9BT18</accession>
<dbReference type="EMBL" id="JAGTJQ010000006">
    <property type="protein sequence ID" value="KAH7029381.1"/>
    <property type="molecule type" value="Genomic_DNA"/>
</dbReference>
<keyword evidence="3" id="KW-1185">Reference proteome</keyword>
<proteinExistence type="predicted"/>
<feature type="region of interest" description="Disordered" evidence="1">
    <location>
        <begin position="187"/>
        <end position="211"/>
    </location>
</feature>
<dbReference type="AlphaFoldDB" id="A0A9P9BT18"/>
<reference evidence="2" key="1">
    <citation type="journal article" date="2021" name="Nat. Commun.">
        <title>Genetic determinants of endophytism in the Arabidopsis root mycobiome.</title>
        <authorList>
            <person name="Mesny F."/>
            <person name="Miyauchi S."/>
            <person name="Thiergart T."/>
            <person name="Pickel B."/>
            <person name="Atanasova L."/>
            <person name="Karlsson M."/>
            <person name="Huettel B."/>
            <person name="Barry K.W."/>
            <person name="Haridas S."/>
            <person name="Chen C."/>
            <person name="Bauer D."/>
            <person name="Andreopoulos W."/>
            <person name="Pangilinan J."/>
            <person name="LaButti K."/>
            <person name="Riley R."/>
            <person name="Lipzen A."/>
            <person name="Clum A."/>
            <person name="Drula E."/>
            <person name="Henrissat B."/>
            <person name="Kohler A."/>
            <person name="Grigoriev I.V."/>
            <person name="Martin F.M."/>
            <person name="Hacquard S."/>
        </authorList>
    </citation>
    <scope>NUCLEOTIDE SEQUENCE</scope>
    <source>
        <strain evidence="2">MPI-CAGE-CH-0230</strain>
    </source>
</reference>
<organism evidence="2 3">
    <name type="scientific">Microdochium trichocladiopsis</name>
    <dbReference type="NCBI Taxonomy" id="1682393"/>
    <lineage>
        <taxon>Eukaryota</taxon>
        <taxon>Fungi</taxon>
        <taxon>Dikarya</taxon>
        <taxon>Ascomycota</taxon>
        <taxon>Pezizomycotina</taxon>
        <taxon>Sordariomycetes</taxon>
        <taxon>Xylariomycetidae</taxon>
        <taxon>Xylariales</taxon>
        <taxon>Microdochiaceae</taxon>
        <taxon>Microdochium</taxon>
    </lineage>
</organism>
<dbReference type="RefSeq" id="XP_046011669.1">
    <property type="nucleotide sequence ID" value="XM_046148215.1"/>
</dbReference>
<comment type="caution">
    <text evidence="2">The sequence shown here is derived from an EMBL/GenBank/DDBJ whole genome shotgun (WGS) entry which is preliminary data.</text>
</comment>
<protein>
    <submittedName>
        <fullName evidence="2">Uncharacterized protein</fullName>
    </submittedName>
</protein>
<name>A0A9P9BT18_9PEZI</name>
<evidence type="ECO:0000256" key="1">
    <source>
        <dbReference type="SAM" id="MobiDB-lite"/>
    </source>
</evidence>